<evidence type="ECO:0000256" key="2">
    <source>
        <dbReference type="ARBA" id="ARBA00022840"/>
    </source>
</evidence>
<dbReference type="PANTHER" id="PTHR27005:SF466">
    <property type="entry name" value="NON-FUNCTIONAL PSEUDOKINASE ZED1-LIKE"/>
    <property type="match status" value="1"/>
</dbReference>
<dbReference type="GO" id="GO:0004674">
    <property type="term" value="F:protein serine/threonine kinase activity"/>
    <property type="evidence" value="ECO:0007669"/>
    <property type="project" value="TreeGrafter"/>
</dbReference>
<dbReference type="GO" id="GO:0005524">
    <property type="term" value="F:ATP binding"/>
    <property type="evidence" value="ECO:0007669"/>
    <property type="project" value="UniProtKB-KW"/>
</dbReference>
<dbReference type="AlphaFoldDB" id="A0A2H5PYH9"/>
<name>A0A2H5PYH9_CITUN</name>
<dbReference type="STRING" id="55188.A0A2H5PYH9"/>
<sequence>MGLCLGKSKSSGKADKSTVKSMSNKVLLEKLIASSNDNYNPIRDFSFQELTTATNNYDRERIIIQESGYILYKGVLNARAVSILKFGENYNSDNQYKFCFNNIIAMEIANALAYLHVGFPRPIVFKNIKLSSILFDEDHVAKLFDFSLAESILDGETHIKDAIPV</sequence>
<protein>
    <recommendedName>
        <fullName evidence="3">Protein kinase domain-containing protein</fullName>
    </recommendedName>
</protein>
<dbReference type="SUPFAM" id="SSF56112">
    <property type="entry name" value="Protein kinase-like (PK-like)"/>
    <property type="match status" value="1"/>
</dbReference>
<gene>
    <name evidence="4" type="ORF">CUMW_179040</name>
</gene>
<dbReference type="GO" id="GO:0007166">
    <property type="term" value="P:cell surface receptor signaling pathway"/>
    <property type="evidence" value="ECO:0007669"/>
    <property type="project" value="InterPro"/>
</dbReference>
<dbReference type="Gene3D" id="1.10.510.10">
    <property type="entry name" value="Transferase(Phosphotransferase) domain 1"/>
    <property type="match status" value="1"/>
</dbReference>
<dbReference type="EMBL" id="BDQV01000161">
    <property type="protein sequence ID" value="GAY57391.1"/>
    <property type="molecule type" value="Genomic_DNA"/>
</dbReference>
<evidence type="ECO:0000313" key="4">
    <source>
        <dbReference type="EMBL" id="GAY57391.1"/>
    </source>
</evidence>
<feature type="non-terminal residue" evidence="4">
    <location>
        <position position="165"/>
    </location>
</feature>
<dbReference type="InterPro" id="IPR000719">
    <property type="entry name" value="Prot_kinase_dom"/>
</dbReference>
<dbReference type="Proteomes" id="UP000236630">
    <property type="component" value="Unassembled WGS sequence"/>
</dbReference>
<accession>A0A2H5PYH9</accession>
<comment type="caution">
    <text evidence="4">The sequence shown here is derived from an EMBL/GenBank/DDBJ whole genome shotgun (WGS) entry which is preliminary data.</text>
</comment>
<keyword evidence="2" id="KW-0067">ATP-binding</keyword>
<dbReference type="Gene3D" id="3.30.200.20">
    <property type="entry name" value="Phosphorylase Kinase, domain 1"/>
    <property type="match status" value="1"/>
</dbReference>
<dbReference type="InterPro" id="IPR045274">
    <property type="entry name" value="WAK-like"/>
</dbReference>
<proteinExistence type="predicted"/>
<organism evidence="4 5">
    <name type="scientific">Citrus unshiu</name>
    <name type="common">Satsuma mandarin</name>
    <name type="synonym">Citrus nobilis var. unshiu</name>
    <dbReference type="NCBI Taxonomy" id="55188"/>
    <lineage>
        <taxon>Eukaryota</taxon>
        <taxon>Viridiplantae</taxon>
        <taxon>Streptophyta</taxon>
        <taxon>Embryophyta</taxon>
        <taxon>Tracheophyta</taxon>
        <taxon>Spermatophyta</taxon>
        <taxon>Magnoliopsida</taxon>
        <taxon>eudicotyledons</taxon>
        <taxon>Gunneridae</taxon>
        <taxon>Pentapetalae</taxon>
        <taxon>rosids</taxon>
        <taxon>malvids</taxon>
        <taxon>Sapindales</taxon>
        <taxon>Rutaceae</taxon>
        <taxon>Aurantioideae</taxon>
        <taxon>Citrus</taxon>
    </lineage>
</organism>
<keyword evidence="5" id="KW-1185">Reference proteome</keyword>
<dbReference type="PANTHER" id="PTHR27005">
    <property type="entry name" value="WALL-ASSOCIATED RECEPTOR KINASE-LIKE 21"/>
    <property type="match status" value="1"/>
</dbReference>
<dbReference type="PROSITE" id="PS50011">
    <property type="entry name" value="PROTEIN_KINASE_DOM"/>
    <property type="match status" value="1"/>
</dbReference>
<evidence type="ECO:0000259" key="3">
    <source>
        <dbReference type="PROSITE" id="PS50011"/>
    </source>
</evidence>
<evidence type="ECO:0000313" key="5">
    <source>
        <dbReference type="Proteomes" id="UP000236630"/>
    </source>
</evidence>
<reference evidence="4 5" key="1">
    <citation type="journal article" date="2017" name="Front. Genet.">
        <title>Draft sequencing of the heterozygous diploid genome of Satsuma (Citrus unshiu Marc.) using a hybrid assembly approach.</title>
        <authorList>
            <person name="Shimizu T."/>
            <person name="Tanizawa Y."/>
            <person name="Mochizuki T."/>
            <person name="Nagasaki H."/>
            <person name="Yoshioka T."/>
            <person name="Toyoda A."/>
            <person name="Fujiyama A."/>
            <person name="Kaminuma E."/>
            <person name="Nakamura Y."/>
        </authorList>
    </citation>
    <scope>NUCLEOTIDE SEQUENCE [LARGE SCALE GENOMIC DNA]</scope>
    <source>
        <strain evidence="5">cv. Miyagawa wase</strain>
    </source>
</reference>
<dbReference type="GO" id="GO:0005886">
    <property type="term" value="C:plasma membrane"/>
    <property type="evidence" value="ECO:0007669"/>
    <property type="project" value="TreeGrafter"/>
</dbReference>
<evidence type="ECO:0000256" key="1">
    <source>
        <dbReference type="ARBA" id="ARBA00022741"/>
    </source>
</evidence>
<keyword evidence="1" id="KW-0547">Nucleotide-binding</keyword>
<dbReference type="InterPro" id="IPR011009">
    <property type="entry name" value="Kinase-like_dom_sf"/>
</dbReference>
<feature type="domain" description="Protein kinase" evidence="3">
    <location>
        <begin position="1"/>
        <end position="165"/>
    </location>
</feature>